<proteinExistence type="predicted"/>
<name>A0A0U0CVY3_9STRE</name>
<dbReference type="Gene3D" id="1.10.150.530">
    <property type="match status" value="1"/>
</dbReference>
<evidence type="ECO:0000313" key="2">
    <source>
        <dbReference type="EMBL" id="CEY63548.1"/>
    </source>
</evidence>
<dbReference type="GO" id="GO:0032259">
    <property type="term" value="P:methylation"/>
    <property type="evidence" value="ECO:0007669"/>
    <property type="project" value="UniProtKB-KW"/>
</dbReference>
<dbReference type="EMBL" id="CFGT01000017">
    <property type="protein sequence ID" value="CEY63548.1"/>
    <property type="molecule type" value="Genomic_DNA"/>
</dbReference>
<dbReference type="Pfam" id="PF21016">
    <property type="entry name" value="RlmN_N"/>
    <property type="match status" value="1"/>
</dbReference>
<dbReference type="EC" id="2.1.1.192" evidence="2"/>
<organism evidence="2 3">
    <name type="scientific">Streptococcus pseudopneumoniae</name>
    <dbReference type="NCBI Taxonomy" id="257758"/>
    <lineage>
        <taxon>Bacteria</taxon>
        <taxon>Bacillati</taxon>
        <taxon>Bacillota</taxon>
        <taxon>Bacilli</taxon>
        <taxon>Lactobacillales</taxon>
        <taxon>Streptococcaceae</taxon>
        <taxon>Streptococcus</taxon>
    </lineage>
</organism>
<gene>
    <name evidence="2" type="primary">rlmN_1</name>
    <name evidence="2" type="ORF">ERS020247_01516</name>
</gene>
<dbReference type="AlphaFoldDB" id="A0A0U0CVY3"/>
<protein>
    <submittedName>
        <fullName evidence="2">Ribosomal RNA large subunit methyltransferase N</fullName>
        <ecNumber evidence="2">2.1.1.192</ecNumber>
    </submittedName>
</protein>
<feature type="domain" description="Dual-specificity RNA methyltransferase RlmN N-terminal" evidence="1">
    <location>
        <begin position="6"/>
        <end position="35"/>
    </location>
</feature>
<evidence type="ECO:0000313" key="3">
    <source>
        <dbReference type="Proteomes" id="UP000048179"/>
    </source>
</evidence>
<keyword evidence="2" id="KW-0808">Transferase</keyword>
<dbReference type="GO" id="GO:0008168">
    <property type="term" value="F:methyltransferase activity"/>
    <property type="evidence" value="ECO:0007669"/>
    <property type="project" value="UniProtKB-KW"/>
</dbReference>
<accession>A0A0U0CVY3</accession>
<keyword evidence="2" id="KW-0489">Methyltransferase</keyword>
<reference evidence="2 3" key="1">
    <citation type="submission" date="2015-03" db="EMBL/GenBank/DDBJ databases">
        <authorList>
            <consortium name="Pathogen Informatics"/>
        </authorList>
    </citation>
    <scope>NUCLEOTIDE SEQUENCE [LARGE SCALE GENOMIC DNA]</scope>
    <source>
        <strain evidence="2 3">SMRU737</strain>
    </source>
</reference>
<dbReference type="Proteomes" id="UP000048179">
    <property type="component" value="Unassembled WGS sequence"/>
</dbReference>
<dbReference type="InterPro" id="IPR048641">
    <property type="entry name" value="RlmN_N"/>
</dbReference>
<evidence type="ECO:0000259" key="1">
    <source>
        <dbReference type="Pfam" id="PF21016"/>
    </source>
</evidence>
<sequence length="35" mass="4420">MKPSIYSLTRQTMQEWVLEQGEKKFRADQIWEWLY</sequence>